<accession>A0A139SXD0</accession>
<dbReference type="Proteomes" id="UP000072660">
    <property type="component" value="Unassembled WGS sequence"/>
</dbReference>
<dbReference type="InterPro" id="IPR011249">
    <property type="entry name" value="Metalloenz_LuxS/M16"/>
</dbReference>
<evidence type="ECO:0000256" key="6">
    <source>
        <dbReference type="SAM" id="SignalP"/>
    </source>
</evidence>
<gene>
    <name evidence="9" type="ORF">AXE65_09385</name>
</gene>
<dbReference type="InterPro" id="IPR007863">
    <property type="entry name" value="Peptidase_M16_C"/>
</dbReference>
<evidence type="ECO:0000259" key="7">
    <source>
        <dbReference type="Pfam" id="PF00675"/>
    </source>
</evidence>
<reference evidence="9 10" key="1">
    <citation type="submission" date="2016-02" db="EMBL/GenBank/DDBJ databases">
        <authorList>
            <person name="Wen L."/>
            <person name="He K."/>
            <person name="Yang H."/>
        </authorList>
    </citation>
    <scope>NUCLEOTIDE SEQUENCE [LARGE SCALE GENOMIC DNA]</scope>
    <source>
        <strain evidence="9 10">CV58</strain>
    </source>
</reference>
<evidence type="ECO:0000259" key="8">
    <source>
        <dbReference type="Pfam" id="PF05193"/>
    </source>
</evidence>
<dbReference type="GO" id="GO:0006508">
    <property type="term" value="P:proteolysis"/>
    <property type="evidence" value="ECO:0007669"/>
    <property type="project" value="UniProtKB-KW"/>
</dbReference>
<dbReference type="OrthoDB" id="9811314at2"/>
<keyword evidence="5" id="KW-0482">Metalloprotease</keyword>
<organism evidence="9 10">
    <name type="scientific">Ventosimonas gracilis</name>
    <dbReference type="NCBI Taxonomy" id="1680762"/>
    <lineage>
        <taxon>Bacteria</taxon>
        <taxon>Pseudomonadati</taxon>
        <taxon>Pseudomonadota</taxon>
        <taxon>Gammaproteobacteria</taxon>
        <taxon>Pseudomonadales</taxon>
        <taxon>Ventosimonadaceae</taxon>
        <taxon>Ventosimonas</taxon>
    </lineage>
</organism>
<dbReference type="GO" id="GO:0008237">
    <property type="term" value="F:metallopeptidase activity"/>
    <property type="evidence" value="ECO:0007669"/>
    <property type="project" value="UniProtKB-KW"/>
</dbReference>
<name>A0A139SXD0_9GAMM</name>
<feature type="signal peptide" evidence="6">
    <location>
        <begin position="1"/>
        <end position="20"/>
    </location>
</feature>
<evidence type="ECO:0000256" key="5">
    <source>
        <dbReference type="ARBA" id="ARBA00023049"/>
    </source>
</evidence>
<proteinExistence type="inferred from homology"/>
<keyword evidence="6" id="KW-0732">Signal</keyword>
<dbReference type="Pfam" id="PF00675">
    <property type="entry name" value="Peptidase_M16"/>
    <property type="match status" value="1"/>
</dbReference>
<keyword evidence="2" id="KW-0645">Protease</keyword>
<dbReference type="AlphaFoldDB" id="A0A139SXD0"/>
<keyword evidence="10" id="KW-1185">Reference proteome</keyword>
<dbReference type="EMBL" id="LSZO01000018">
    <property type="protein sequence ID" value="KXU39277.1"/>
    <property type="molecule type" value="Genomic_DNA"/>
</dbReference>
<dbReference type="InterPro" id="IPR050626">
    <property type="entry name" value="Peptidase_M16"/>
</dbReference>
<dbReference type="RefSeq" id="WP_068386918.1">
    <property type="nucleotide sequence ID" value="NZ_LSZO01000018.1"/>
</dbReference>
<evidence type="ECO:0000256" key="1">
    <source>
        <dbReference type="ARBA" id="ARBA00007261"/>
    </source>
</evidence>
<feature type="chain" id="PRO_5007299550" evidence="6">
    <location>
        <begin position="21"/>
        <end position="458"/>
    </location>
</feature>
<evidence type="ECO:0000313" key="9">
    <source>
        <dbReference type="EMBL" id="KXU39277.1"/>
    </source>
</evidence>
<feature type="domain" description="Peptidase M16 C-terminal" evidence="8">
    <location>
        <begin position="190"/>
        <end position="374"/>
    </location>
</feature>
<evidence type="ECO:0000256" key="3">
    <source>
        <dbReference type="ARBA" id="ARBA00022801"/>
    </source>
</evidence>
<comment type="caution">
    <text evidence="9">The sequence shown here is derived from an EMBL/GenBank/DDBJ whole genome shotgun (WGS) entry which is preliminary data.</text>
</comment>
<dbReference type="SUPFAM" id="SSF63411">
    <property type="entry name" value="LuxS/MPP-like metallohydrolase"/>
    <property type="match status" value="2"/>
</dbReference>
<dbReference type="Pfam" id="PF05193">
    <property type="entry name" value="Peptidase_M16_C"/>
    <property type="match status" value="1"/>
</dbReference>
<keyword evidence="3" id="KW-0378">Hydrolase</keyword>
<dbReference type="GO" id="GO:0046872">
    <property type="term" value="F:metal ion binding"/>
    <property type="evidence" value="ECO:0007669"/>
    <property type="project" value="InterPro"/>
</dbReference>
<dbReference type="PANTHER" id="PTHR43690">
    <property type="entry name" value="NARDILYSIN"/>
    <property type="match status" value="1"/>
</dbReference>
<keyword evidence="4" id="KW-0862">Zinc</keyword>
<dbReference type="Gene3D" id="3.30.830.10">
    <property type="entry name" value="Metalloenzyme, LuxS/M16 peptidase-like"/>
    <property type="match status" value="2"/>
</dbReference>
<comment type="similarity">
    <text evidence="1">Belongs to the peptidase M16 family.</text>
</comment>
<feature type="domain" description="Peptidase M16 N-terminal" evidence="7">
    <location>
        <begin position="39"/>
        <end position="162"/>
    </location>
</feature>
<evidence type="ECO:0000313" key="10">
    <source>
        <dbReference type="Proteomes" id="UP000072660"/>
    </source>
</evidence>
<dbReference type="InterPro" id="IPR011765">
    <property type="entry name" value="Pept_M16_N"/>
</dbReference>
<sequence length="458" mass="51344">MGCFRYLCVLLLALPLFGEAAKAPPREATLDNGLRVIVYSYASGPVVVSQMWYRVGSSYEAPGQTGISHALEHMMFKGSRKLAPGEASRILRELGAEENAFTGEDYTAYYQVLTRDRLEVALEMEADRMATLALPPAEFAKEIEVIKEERRLRTDDNPSSLAYERFKALAFPASGYHTPVIGWMDDIERLDVQDLRRWYQNWYAPNNATLVVAGAIGLEDLLPLVKRHFGHIPRRELPPIKTPKELAEPGERSATLHLRTELPSLLLGFNVPSLATAGSYEAEKEIDALRVIAALLDGSDSARLSTELVRGSELVAGADAWYDAFKRGDSLFVISATPNLAKGKTLKEVENALWQQLERFKTEPVTVQELDRARVKFRAERTYAQESISRQASLIGRLTAAGLPWEKILWSDDPFSLSCCYHKDKAELIQKTAQRFFTRERSTTVRILPAVSKELAHD</sequence>
<dbReference type="PANTHER" id="PTHR43690:SF17">
    <property type="entry name" value="PROTEIN YHJJ"/>
    <property type="match status" value="1"/>
</dbReference>
<evidence type="ECO:0000256" key="2">
    <source>
        <dbReference type="ARBA" id="ARBA00022670"/>
    </source>
</evidence>
<evidence type="ECO:0000256" key="4">
    <source>
        <dbReference type="ARBA" id="ARBA00022833"/>
    </source>
</evidence>
<protein>
    <submittedName>
        <fullName evidence="9">Peptidase M16</fullName>
    </submittedName>
</protein>